<feature type="compositionally biased region" description="Low complexity" evidence="3">
    <location>
        <begin position="543"/>
        <end position="555"/>
    </location>
</feature>
<feature type="compositionally biased region" description="Low complexity" evidence="3">
    <location>
        <begin position="597"/>
        <end position="606"/>
    </location>
</feature>
<dbReference type="Pfam" id="PF00638">
    <property type="entry name" value="Ran_BP1"/>
    <property type="match status" value="1"/>
</dbReference>
<keyword evidence="2" id="KW-0539">Nucleus</keyword>
<evidence type="ECO:0000256" key="3">
    <source>
        <dbReference type="SAM" id="MobiDB-lite"/>
    </source>
</evidence>
<feature type="compositionally biased region" description="Low complexity" evidence="3">
    <location>
        <begin position="566"/>
        <end position="583"/>
    </location>
</feature>
<feature type="compositionally biased region" description="Basic and acidic residues" evidence="3">
    <location>
        <begin position="1"/>
        <end position="10"/>
    </location>
</feature>
<accession>A0ABP1E404</accession>
<sequence length="817" mass="86758">MEPEQRHNEEEGGQSPRSGTPPSTGSQGSVEVNTRSRPMTPTESAGGESSELKTSRKREREVSLEAGTPQATSSDFGDADPATESRDKDRDRLKPVKKYRTNTSTALGVTQEEDDIAFADPDSGGSATHTPSSSLPRGVRTPPKRRRSSEKGHSRPAQQRRQSQSQGDTTISDPADAAAVSSSPPIETKVKMISRGVEDISWKGVQGHPSSTDGGDVVLSEAQQQTPPGSEDGGHEQMDHEPTPAISERELEDDKSVEEALVEQGFTISVPLGPNPPEVEDISAGEDEHSGEADPAEIPSEGQPERRSATPPPSNDEPAASAESKDAKDVENQPQSQITPPTLPSPPRSTSSASSVEPTSRKPSPPPVTARKRSPPLAEETPGEVHMAGMKRKLGDRTVSDRHVPEQEEVDRKAKRRTPTPPLEKDEELEEKKEKRGKKETNTQVKEPPAPKLSGFAAYASTSSPFAAVKGRNIFSSSSSNVPSSSTKSPWSSHAASSPSPFNANRFPSDSVSSSTAASRFSTPPLTAPTPSSPGQKRSGFEAFASSTSPFATAAKRPKSPPPFGSVAVSSTVSAFSSTTHGHLGLGGLRSKSPMRSHSPARTTTTSTAFSAYAGKGAFGSVFGSASAASSTSVLGGDGSASGSGEEDESRSRSVLGAGAGNAVSFGERLRAGKDTEEDEEGGGMNGFEAVPKVELTEQEVYTGEEEEDTIYQVRGKLFALSPQNQWKEKGTGTIKLNIKREDGTGARLVMRKEAVYTVLLNATLFKGMKCFLAQDPRYLRFSVFENGATTHYNLRVSNAKIAEELLEEINSHIPSD</sequence>
<evidence type="ECO:0000256" key="2">
    <source>
        <dbReference type="ARBA" id="ARBA00023242"/>
    </source>
</evidence>
<feature type="compositionally biased region" description="Basic and acidic residues" evidence="3">
    <location>
        <begin position="50"/>
        <end position="63"/>
    </location>
</feature>
<dbReference type="PROSITE" id="PS50196">
    <property type="entry name" value="RANBD1"/>
    <property type="match status" value="1"/>
</dbReference>
<feature type="compositionally biased region" description="Basic and acidic residues" evidence="3">
    <location>
        <begin position="393"/>
        <end position="412"/>
    </location>
</feature>
<dbReference type="InterPro" id="IPR000156">
    <property type="entry name" value="Ran_bind_dom"/>
</dbReference>
<dbReference type="Proteomes" id="UP001497453">
    <property type="component" value="Chromosome 8"/>
</dbReference>
<evidence type="ECO:0000256" key="1">
    <source>
        <dbReference type="ARBA" id="ARBA00004123"/>
    </source>
</evidence>
<feature type="region of interest" description="Disordered" evidence="3">
    <location>
        <begin position="475"/>
        <end position="606"/>
    </location>
</feature>
<dbReference type="InterPro" id="IPR045255">
    <property type="entry name" value="RanBP1-like"/>
</dbReference>
<dbReference type="PANTHER" id="PTHR23138:SF142">
    <property type="entry name" value="RAN-BINDING PROTEIN 3B-RELATED"/>
    <property type="match status" value="1"/>
</dbReference>
<evidence type="ECO:0000259" key="4">
    <source>
        <dbReference type="PROSITE" id="PS50196"/>
    </source>
</evidence>
<organism evidence="5 6">
    <name type="scientific">Somion occarium</name>
    <dbReference type="NCBI Taxonomy" id="3059160"/>
    <lineage>
        <taxon>Eukaryota</taxon>
        <taxon>Fungi</taxon>
        <taxon>Dikarya</taxon>
        <taxon>Basidiomycota</taxon>
        <taxon>Agaricomycotina</taxon>
        <taxon>Agaricomycetes</taxon>
        <taxon>Polyporales</taxon>
        <taxon>Cerrenaceae</taxon>
        <taxon>Somion</taxon>
    </lineage>
</organism>
<evidence type="ECO:0000313" key="6">
    <source>
        <dbReference type="Proteomes" id="UP001497453"/>
    </source>
</evidence>
<feature type="compositionally biased region" description="Basic and acidic residues" evidence="3">
    <location>
        <begin position="430"/>
        <end position="441"/>
    </location>
</feature>
<keyword evidence="6" id="KW-1185">Reference proteome</keyword>
<dbReference type="InterPro" id="IPR011993">
    <property type="entry name" value="PH-like_dom_sf"/>
</dbReference>
<reference evidence="6" key="1">
    <citation type="submission" date="2024-04" db="EMBL/GenBank/DDBJ databases">
        <authorList>
            <person name="Shaw F."/>
            <person name="Minotto A."/>
        </authorList>
    </citation>
    <scope>NUCLEOTIDE SEQUENCE [LARGE SCALE GENOMIC DNA]</scope>
</reference>
<name>A0ABP1E404_9APHY</name>
<dbReference type="Gene3D" id="2.30.29.30">
    <property type="entry name" value="Pleckstrin-homology domain (PH domain)/Phosphotyrosine-binding domain (PTB)"/>
    <property type="match status" value="1"/>
</dbReference>
<feature type="compositionally biased region" description="Low complexity" evidence="3">
    <location>
        <begin position="159"/>
        <end position="185"/>
    </location>
</feature>
<gene>
    <name evidence="5" type="ORF">GFSPODELE1_LOCUS9621</name>
</gene>
<dbReference type="EMBL" id="OZ037951">
    <property type="protein sequence ID" value="CAL1714113.1"/>
    <property type="molecule type" value="Genomic_DNA"/>
</dbReference>
<dbReference type="SMART" id="SM00160">
    <property type="entry name" value="RanBD"/>
    <property type="match status" value="1"/>
</dbReference>
<proteinExistence type="predicted"/>
<feature type="region of interest" description="Disordered" evidence="3">
    <location>
        <begin position="1"/>
        <end position="456"/>
    </location>
</feature>
<dbReference type="PANTHER" id="PTHR23138">
    <property type="entry name" value="RAN BINDING PROTEIN"/>
    <property type="match status" value="1"/>
</dbReference>
<feature type="compositionally biased region" description="Basic and acidic residues" evidence="3">
    <location>
        <begin position="83"/>
        <end position="94"/>
    </location>
</feature>
<dbReference type="CDD" id="cd00835">
    <property type="entry name" value="RanBD_family"/>
    <property type="match status" value="1"/>
</dbReference>
<feature type="region of interest" description="Disordered" evidence="3">
    <location>
        <begin position="630"/>
        <end position="687"/>
    </location>
</feature>
<feature type="domain" description="RanBD1" evidence="4">
    <location>
        <begin position="689"/>
        <end position="770"/>
    </location>
</feature>
<evidence type="ECO:0000313" key="5">
    <source>
        <dbReference type="EMBL" id="CAL1714113.1"/>
    </source>
</evidence>
<feature type="compositionally biased region" description="Low complexity" evidence="3">
    <location>
        <begin position="348"/>
        <end position="358"/>
    </location>
</feature>
<feature type="compositionally biased region" description="Low complexity" evidence="3">
    <location>
        <begin position="476"/>
        <end position="525"/>
    </location>
</feature>
<comment type="subcellular location">
    <subcellularLocation>
        <location evidence="1">Nucleus</location>
    </subcellularLocation>
</comment>
<protein>
    <recommendedName>
        <fullName evidence="4">RanBD1 domain-containing protein</fullName>
    </recommendedName>
</protein>
<feature type="compositionally biased region" description="Polar residues" evidence="3">
    <location>
        <begin position="125"/>
        <end position="135"/>
    </location>
</feature>
<feature type="compositionally biased region" description="Low complexity" evidence="3">
    <location>
        <begin position="13"/>
        <end position="29"/>
    </location>
</feature>
<feature type="compositionally biased region" description="Polar residues" evidence="3">
    <location>
        <begin position="30"/>
        <end position="43"/>
    </location>
</feature>
<dbReference type="SUPFAM" id="SSF50729">
    <property type="entry name" value="PH domain-like"/>
    <property type="match status" value="1"/>
</dbReference>
<feature type="compositionally biased region" description="Basic and acidic residues" evidence="3">
    <location>
        <begin position="232"/>
        <end position="258"/>
    </location>
</feature>